<accession>A0ACC0WJG3</accession>
<sequence length="92" mass="10337">MILRPIPPYVALTTLTATNRSVDVAIPKCLCILLPFHTACNVQFHDCFRMKLMSRCLNRKCSVNFKPHGTKATNFVSVDKILCAGYNIRHAS</sequence>
<evidence type="ECO:0000313" key="1">
    <source>
        <dbReference type="EMBL" id="KAI9918907.1"/>
    </source>
</evidence>
<dbReference type="Proteomes" id="UP001163321">
    <property type="component" value="Chromosome 12"/>
</dbReference>
<name>A0ACC0WJG3_9STRA</name>
<keyword evidence="2" id="KW-1185">Reference proteome</keyword>
<protein>
    <submittedName>
        <fullName evidence="1">Uncharacterized protein</fullName>
    </submittedName>
</protein>
<organism evidence="1 2">
    <name type="scientific">Peronosclerospora sorghi</name>
    <dbReference type="NCBI Taxonomy" id="230839"/>
    <lineage>
        <taxon>Eukaryota</taxon>
        <taxon>Sar</taxon>
        <taxon>Stramenopiles</taxon>
        <taxon>Oomycota</taxon>
        <taxon>Peronosporomycetes</taxon>
        <taxon>Peronosporales</taxon>
        <taxon>Peronosporaceae</taxon>
        <taxon>Peronosclerospora</taxon>
    </lineage>
</organism>
<gene>
    <name evidence="1" type="ORF">PsorP6_011752</name>
</gene>
<proteinExistence type="predicted"/>
<dbReference type="EMBL" id="CM047591">
    <property type="protein sequence ID" value="KAI9918907.1"/>
    <property type="molecule type" value="Genomic_DNA"/>
</dbReference>
<reference evidence="1 2" key="1">
    <citation type="journal article" date="2022" name="bioRxiv">
        <title>The genome of the oomycete Peronosclerospora sorghi, a cosmopolitan pathogen of maize and sorghum, is inflated with dispersed pseudogenes.</title>
        <authorList>
            <person name="Fletcher K."/>
            <person name="Martin F."/>
            <person name="Isakeit T."/>
            <person name="Cavanaugh K."/>
            <person name="Magill C."/>
            <person name="Michelmore R."/>
        </authorList>
    </citation>
    <scope>NUCLEOTIDE SEQUENCE [LARGE SCALE GENOMIC DNA]</scope>
    <source>
        <strain evidence="1">P6</strain>
    </source>
</reference>
<comment type="caution">
    <text evidence="1">The sequence shown here is derived from an EMBL/GenBank/DDBJ whole genome shotgun (WGS) entry which is preliminary data.</text>
</comment>
<evidence type="ECO:0000313" key="2">
    <source>
        <dbReference type="Proteomes" id="UP001163321"/>
    </source>
</evidence>